<gene>
    <name evidence="8" type="ORF">RB653_006732</name>
</gene>
<dbReference type="PRINTS" id="PR00368">
    <property type="entry name" value="FADPNR"/>
</dbReference>
<sequence length="450" mass="50947">MGLKNLIVKGRNYIADHLSKSSLEKAIKRRQIKSNQKNEKLIILGCGWGSYSFLKNLNTTKYDVVVISPRNHFLFTPLLTSSAVGTLEFRSIAEPIRTTRDINDFKYIQASVTSIDPNNNSIMVKSTFHNEKPFEMKFDKLVIGVGSRNNTFGIKGVEENANFLKELNHAREIRQKIIECFERASLPDISNEERERLLSFVIVGGGATGVEFTSELNDFFNEDLSRLFPFVPVNDVKIILLEASGKILSTFDQKLVKKALINFRKSGIDVRTHSSVKEVLKDYVVLNNGDKIPYGLLVWSTGIGQHPLVKNSSFEKDSHDRIIVDDHLRVKNYQNIFGFGDCANVETKNYPPTAQVASQSAVYLAKEFNNLEKLNPNPPKPFVFKFLGLLAYTGNKSGIMETNFFDLSGFIGFITWRSAYLTRLGSLRSKIQVPFDWTRTLIFGRDISSF</sequence>
<dbReference type="Pfam" id="PF07992">
    <property type="entry name" value="Pyr_redox_2"/>
    <property type="match status" value="1"/>
</dbReference>
<evidence type="ECO:0000256" key="3">
    <source>
        <dbReference type="ARBA" id="ARBA00022827"/>
    </source>
</evidence>
<evidence type="ECO:0000256" key="5">
    <source>
        <dbReference type="ARBA" id="ARBA00023027"/>
    </source>
</evidence>
<keyword evidence="9" id="KW-1185">Reference proteome</keyword>
<comment type="caution">
    <text evidence="8">The sequence shown here is derived from an EMBL/GenBank/DDBJ whole genome shotgun (WGS) entry which is preliminary data.</text>
</comment>
<dbReference type="InterPro" id="IPR023753">
    <property type="entry name" value="FAD/NAD-binding_dom"/>
</dbReference>
<evidence type="ECO:0000259" key="6">
    <source>
        <dbReference type="Pfam" id="PF07992"/>
    </source>
</evidence>
<dbReference type="EMBL" id="JAVFKY010000005">
    <property type="protein sequence ID" value="KAK5575599.1"/>
    <property type="molecule type" value="Genomic_DNA"/>
</dbReference>
<keyword evidence="5" id="KW-0520">NAD</keyword>
<dbReference type="InterPro" id="IPR054585">
    <property type="entry name" value="NDH2-like_C"/>
</dbReference>
<protein>
    <recommendedName>
        <fullName evidence="10">NADH dehydrogenase</fullName>
    </recommendedName>
</protein>
<dbReference type="PANTHER" id="PTHR43706:SF13">
    <property type="entry name" value="NADH DEHYDROGENASE-RELATED"/>
    <property type="match status" value="1"/>
</dbReference>
<evidence type="ECO:0000259" key="7">
    <source>
        <dbReference type="Pfam" id="PF22366"/>
    </source>
</evidence>
<proteinExistence type="inferred from homology"/>
<evidence type="ECO:0000256" key="4">
    <source>
        <dbReference type="ARBA" id="ARBA00023002"/>
    </source>
</evidence>
<dbReference type="Proteomes" id="UP001344447">
    <property type="component" value="Unassembled WGS sequence"/>
</dbReference>
<feature type="domain" description="External alternative NADH-ubiquinone oxidoreductase-like C-terminal" evidence="7">
    <location>
        <begin position="386"/>
        <end position="446"/>
    </location>
</feature>
<dbReference type="SUPFAM" id="SSF51905">
    <property type="entry name" value="FAD/NAD(P)-binding domain"/>
    <property type="match status" value="2"/>
</dbReference>
<feature type="domain" description="FAD/NAD(P)-binding" evidence="6">
    <location>
        <begin position="40"/>
        <end position="361"/>
    </location>
</feature>
<dbReference type="Pfam" id="PF22366">
    <property type="entry name" value="NDH2_C"/>
    <property type="match status" value="1"/>
</dbReference>
<organism evidence="8 9">
    <name type="scientific">Dictyostelium firmibasis</name>
    <dbReference type="NCBI Taxonomy" id="79012"/>
    <lineage>
        <taxon>Eukaryota</taxon>
        <taxon>Amoebozoa</taxon>
        <taxon>Evosea</taxon>
        <taxon>Eumycetozoa</taxon>
        <taxon>Dictyostelia</taxon>
        <taxon>Dictyosteliales</taxon>
        <taxon>Dictyosteliaceae</taxon>
        <taxon>Dictyostelium</taxon>
    </lineage>
</organism>
<dbReference type="InterPro" id="IPR045024">
    <property type="entry name" value="NDH-2"/>
</dbReference>
<dbReference type="GO" id="GO:0005739">
    <property type="term" value="C:mitochondrion"/>
    <property type="evidence" value="ECO:0007669"/>
    <property type="project" value="UniProtKB-ARBA"/>
</dbReference>
<reference evidence="8 9" key="1">
    <citation type="submission" date="2023-11" db="EMBL/GenBank/DDBJ databases">
        <title>Dfirmibasis_genome.</title>
        <authorList>
            <person name="Edelbroek B."/>
            <person name="Kjellin J."/>
            <person name="Jerlstrom-Hultqvist J."/>
            <person name="Soderbom F."/>
        </authorList>
    </citation>
    <scope>NUCLEOTIDE SEQUENCE [LARGE SCALE GENOMIC DNA]</scope>
    <source>
        <strain evidence="8 9">TNS-C-14</strain>
    </source>
</reference>
<accession>A0AAN7YLG0</accession>
<comment type="similarity">
    <text evidence="1">Belongs to the NADH dehydrogenase family.</text>
</comment>
<evidence type="ECO:0000256" key="1">
    <source>
        <dbReference type="ARBA" id="ARBA00005272"/>
    </source>
</evidence>
<keyword evidence="4" id="KW-0560">Oxidoreductase</keyword>
<dbReference type="AlphaFoldDB" id="A0AAN7YLG0"/>
<dbReference type="Gene3D" id="3.50.50.100">
    <property type="match status" value="1"/>
</dbReference>
<dbReference type="PANTHER" id="PTHR43706">
    <property type="entry name" value="NADH DEHYDROGENASE"/>
    <property type="match status" value="1"/>
</dbReference>
<dbReference type="GO" id="GO:0003954">
    <property type="term" value="F:NADH dehydrogenase activity"/>
    <property type="evidence" value="ECO:0007669"/>
    <property type="project" value="InterPro"/>
</dbReference>
<keyword evidence="2" id="KW-0285">Flavoprotein</keyword>
<dbReference type="InterPro" id="IPR036188">
    <property type="entry name" value="FAD/NAD-bd_sf"/>
</dbReference>
<name>A0AAN7YLG0_9MYCE</name>
<evidence type="ECO:0000256" key="2">
    <source>
        <dbReference type="ARBA" id="ARBA00022630"/>
    </source>
</evidence>
<evidence type="ECO:0000313" key="9">
    <source>
        <dbReference type="Proteomes" id="UP001344447"/>
    </source>
</evidence>
<evidence type="ECO:0008006" key="10">
    <source>
        <dbReference type="Google" id="ProtNLM"/>
    </source>
</evidence>
<evidence type="ECO:0000313" key="8">
    <source>
        <dbReference type="EMBL" id="KAK5575599.1"/>
    </source>
</evidence>
<keyword evidence="3" id="KW-0274">FAD</keyword>